<name>A0ABQ9JSJ9_9CUCU</name>
<dbReference type="SUPFAM" id="SSF53756">
    <property type="entry name" value="UDP-Glycosyltransferase/glycogen phosphorylase"/>
    <property type="match status" value="1"/>
</dbReference>
<evidence type="ECO:0000313" key="2">
    <source>
        <dbReference type="Proteomes" id="UP001162164"/>
    </source>
</evidence>
<dbReference type="EMBL" id="JAPWTJ010000191">
    <property type="protein sequence ID" value="KAJ8981276.1"/>
    <property type="molecule type" value="Genomic_DNA"/>
</dbReference>
<dbReference type="Proteomes" id="UP001162164">
    <property type="component" value="Unassembled WGS sequence"/>
</dbReference>
<sequence>MEAHFGKNMPDIFKIMQNVSIVFNNVNPITSTRALGPNFILFGDAVHLQNSEPLPKDLQEYLDGAEKGRSILVLEPI</sequence>
<organism evidence="1 2">
    <name type="scientific">Molorchus minor</name>
    <dbReference type="NCBI Taxonomy" id="1323400"/>
    <lineage>
        <taxon>Eukaryota</taxon>
        <taxon>Metazoa</taxon>
        <taxon>Ecdysozoa</taxon>
        <taxon>Arthropoda</taxon>
        <taxon>Hexapoda</taxon>
        <taxon>Insecta</taxon>
        <taxon>Pterygota</taxon>
        <taxon>Neoptera</taxon>
        <taxon>Endopterygota</taxon>
        <taxon>Coleoptera</taxon>
        <taxon>Polyphaga</taxon>
        <taxon>Cucujiformia</taxon>
        <taxon>Chrysomeloidea</taxon>
        <taxon>Cerambycidae</taxon>
        <taxon>Lamiinae</taxon>
        <taxon>Monochamini</taxon>
        <taxon>Molorchus</taxon>
    </lineage>
</organism>
<gene>
    <name evidence="1" type="ORF">NQ317_004012</name>
</gene>
<protein>
    <submittedName>
        <fullName evidence="1">Uncharacterized protein</fullName>
    </submittedName>
</protein>
<evidence type="ECO:0000313" key="1">
    <source>
        <dbReference type="EMBL" id="KAJ8981276.1"/>
    </source>
</evidence>
<accession>A0ABQ9JSJ9</accession>
<keyword evidence="2" id="KW-1185">Reference proteome</keyword>
<proteinExistence type="predicted"/>
<comment type="caution">
    <text evidence="1">The sequence shown here is derived from an EMBL/GenBank/DDBJ whole genome shotgun (WGS) entry which is preliminary data.</text>
</comment>
<reference evidence="1" key="1">
    <citation type="journal article" date="2023" name="Insect Mol. Biol.">
        <title>Genome sequencing provides insights into the evolution of gene families encoding plant cell wall-degrading enzymes in longhorned beetles.</title>
        <authorList>
            <person name="Shin N.R."/>
            <person name="Okamura Y."/>
            <person name="Kirsch R."/>
            <person name="Pauchet Y."/>
        </authorList>
    </citation>
    <scope>NUCLEOTIDE SEQUENCE</scope>
    <source>
        <strain evidence="1">MMC_N1</strain>
    </source>
</reference>